<protein>
    <submittedName>
        <fullName evidence="1">Uncharacterized protein</fullName>
    </submittedName>
</protein>
<evidence type="ECO:0000313" key="1">
    <source>
        <dbReference type="EMBL" id="KAF7252154.1"/>
    </source>
</evidence>
<gene>
    <name evidence="1" type="ORF">EG68_10858</name>
</gene>
<dbReference type="EMBL" id="JTDE01005002">
    <property type="protein sequence ID" value="KAF7252154.1"/>
    <property type="molecule type" value="Genomic_DNA"/>
</dbReference>
<accession>A0A8S9YIB4</accession>
<reference evidence="1" key="1">
    <citation type="submission" date="2019-07" db="EMBL/GenBank/DDBJ databases">
        <title>Annotation for the trematode Paragonimus miyazaki's.</title>
        <authorList>
            <person name="Choi Y.-J."/>
        </authorList>
    </citation>
    <scope>NUCLEOTIDE SEQUENCE</scope>
    <source>
        <strain evidence="1">Japan</strain>
    </source>
</reference>
<dbReference type="AlphaFoldDB" id="A0A8S9YIB4"/>
<name>A0A8S9YIB4_9TREM</name>
<organism evidence="1 2">
    <name type="scientific">Paragonimus skrjabini miyazakii</name>
    <dbReference type="NCBI Taxonomy" id="59628"/>
    <lineage>
        <taxon>Eukaryota</taxon>
        <taxon>Metazoa</taxon>
        <taxon>Spiralia</taxon>
        <taxon>Lophotrochozoa</taxon>
        <taxon>Platyhelminthes</taxon>
        <taxon>Trematoda</taxon>
        <taxon>Digenea</taxon>
        <taxon>Plagiorchiida</taxon>
        <taxon>Troglotremata</taxon>
        <taxon>Troglotrematidae</taxon>
        <taxon>Paragonimus</taxon>
    </lineage>
</organism>
<comment type="caution">
    <text evidence="1">The sequence shown here is derived from an EMBL/GenBank/DDBJ whole genome shotgun (WGS) entry which is preliminary data.</text>
</comment>
<dbReference type="OrthoDB" id="10315308at2759"/>
<proteinExistence type="predicted"/>
<evidence type="ECO:0000313" key="2">
    <source>
        <dbReference type="Proteomes" id="UP000822476"/>
    </source>
</evidence>
<dbReference type="Proteomes" id="UP000822476">
    <property type="component" value="Unassembled WGS sequence"/>
</dbReference>
<keyword evidence="2" id="KW-1185">Reference proteome</keyword>
<sequence length="193" mass="22191">MSHESVQRWLPDIAMMQTKPTLFYNVLPNVISSLAKEIYGSYNARTCSWLFSALSPYNSQLWIHFRDLQEFRCAPNFDAFLQEFSKCIHQCCRLTINARGMQQLQCLYVAGLLEVRLSDVSAVDTDVRNFAIGIGYFLLSSLSASYLDLHALIIGIIERWWDGLINAFTKIDVSLIVSIFQVYLQTHRRPRLG</sequence>